<evidence type="ECO:0000259" key="2">
    <source>
        <dbReference type="Pfam" id="PF13338"/>
    </source>
</evidence>
<comment type="caution">
    <text evidence="3">The sequence shown here is derived from an EMBL/GenBank/DDBJ whole genome shotgun (WGS) entry which is preliminary data.</text>
</comment>
<evidence type="ECO:0000313" key="4">
    <source>
        <dbReference type="Proteomes" id="UP001143463"/>
    </source>
</evidence>
<name>A0A9W6KXM1_9PSEU</name>
<accession>A0A9W6KXM1</accession>
<dbReference type="Proteomes" id="UP001143463">
    <property type="component" value="Unassembled WGS sequence"/>
</dbReference>
<dbReference type="AlphaFoldDB" id="A0A9W6KXM1"/>
<gene>
    <name evidence="3" type="ORF">GCM10017577_10720</name>
</gene>
<feature type="domain" description="DUF559" evidence="1">
    <location>
        <begin position="190"/>
        <end position="284"/>
    </location>
</feature>
<protein>
    <recommendedName>
        <fullName evidence="5">Very-short-patch-repair endonuclease</fullName>
    </recommendedName>
</protein>
<feature type="domain" description="AbiEi antitoxin N-terminal" evidence="2">
    <location>
        <begin position="2"/>
        <end position="47"/>
    </location>
</feature>
<keyword evidence="4" id="KW-1185">Reference proteome</keyword>
<dbReference type="SUPFAM" id="SSF52980">
    <property type="entry name" value="Restriction endonuclease-like"/>
    <property type="match status" value="1"/>
</dbReference>
<dbReference type="InterPro" id="IPR025159">
    <property type="entry name" value="AbiEi_N"/>
</dbReference>
<proteinExistence type="predicted"/>
<dbReference type="Gene3D" id="3.40.960.10">
    <property type="entry name" value="VSR Endonuclease"/>
    <property type="match status" value="1"/>
</dbReference>
<reference evidence="3" key="1">
    <citation type="journal article" date="2014" name="Int. J. Syst. Evol. Microbiol.">
        <title>Complete genome sequence of Corynebacterium casei LMG S-19264T (=DSM 44701T), isolated from a smear-ripened cheese.</title>
        <authorList>
            <consortium name="US DOE Joint Genome Institute (JGI-PGF)"/>
            <person name="Walter F."/>
            <person name="Albersmeier A."/>
            <person name="Kalinowski J."/>
            <person name="Ruckert C."/>
        </authorList>
    </citation>
    <scope>NUCLEOTIDE SEQUENCE</scope>
    <source>
        <strain evidence="3">VKM Ac-1069</strain>
    </source>
</reference>
<dbReference type="InterPro" id="IPR007569">
    <property type="entry name" value="DUF559"/>
</dbReference>
<dbReference type="RefSeq" id="WP_037043556.1">
    <property type="nucleotide sequence ID" value="NZ_BAAAUZ010000011.1"/>
</dbReference>
<dbReference type="EMBL" id="BSFQ01000003">
    <property type="protein sequence ID" value="GLL09932.1"/>
    <property type="molecule type" value="Genomic_DNA"/>
</dbReference>
<organism evidence="3 4">
    <name type="scientific">Pseudonocardia halophobica</name>
    <dbReference type="NCBI Taxonomy" id="29401"/>
    <lineage>
        <taxon>Bacteria</taxon>
        <taxon>Bacillati</taxon>
        <taxon>Actinomycetota</taxon>
        <taxon>Actinomycetes</taxon>
        <taxon>Pseudonocardiales</taxon>
        <taxon>Pseudonocardiaceae</taxon>
        <taxon>Pseudonocardia</taxon>
    </lineage>
</organism>
<sequence length="288" mass="31370">MDLDSLLRNQAGVLSHAQAVACGVPPRTVSRRVAEGQWVRVLPRVYRAASHRYGDEARIRAAWLWLGDDALVSGPAAAYWHGMLGAAPPIIQVTVPRTEHRGPRPGVSIRRRTLDAADRTRIRGVGITAPPLTVLETAVALDAGSAFLDRALQRHVRFAEVHRAYSCMLGSRGSRRAGRLLAAAADTAGSDAERLLVALLREAGIGGWVLGHPFGPWTIDLAFVDARVAVEFDGWAWHVDQVRFANDRRKGNALVGAGWTLLRFTWHDLTRTPTLVVGQIRRAVSTAA</sequence>
<dbReference type="Pfam" id="PF04480">
    <property type="entry name" value="DUF559"/>
    <property type="match status" value="1"/>
</dbReference>
<dbReference type="Pfam" id="PF13338">
    <property type="entry name" value="AbiEi_4"/>
    <property type="match status" value="1"/>
</dbReference>
<reference evidence="3" key="2">
    <citation type="submission" date="2023-01" db="EMBL/GenBank/DDBJ databases">
        <authorList>
            <person name="Sun Q."/>
            <person name="Evtushenko L."/>
        </authorList>
    </citation>
    <scope>NUCLEOTIDE SEQUENCE</scope>
    <source>
        <strain evidence="3">VKM Ac-1069</strain>
    </source>
</reference>
<evidence type="ECO:0000313" key="3">
    <source>
        <dbReference type="EMBL" id="GLL09932.1"/>
    </source>
</evidence>
<dbReference type="InterPro" id="IPR011335">
    <property type="entry name" value="Restrct_endonuc-II-like"/>
</dbReference>
<evidence type="ECO:0000259" key="1">
    <source>
        <dbReference type="Pfam" id="PF04480"/>
    </source>
</evidence>
<evidence type="ECO:0008006" key="5">
    <source>
        <dbReference type="Google" id="ProtNLM"/>
    </source>
</evidence>